<dbReference type="Proteomes" id="UP000014064">
    <property type="component" value="Unassembled WGS sequence"/>
</dbReference>
<organism evidence="1 2">
    <name type="scientific">Wallemia ichthyophaga (strain EXF-994 / CBS 113033)</name>
    <dbReference type="NCBI Taxonomy" id="1299270"/>
    <lineage>
        <taxon>Eukaryota</taxon>
        <taxon>Fungi</taxon>
        <taxon>Dikarya</taxon>
        <taxon>Basidiomycota</taxon>
        <taxon>Wallemiomycotina</taxon>
        <taxon>Wallemiomycetes</taxon>
        <taxon>Wallemiales</taxon>
        <taxon>Wallemiaceae</taxon>
        <taxon>Wallemia</taxon>
    </lineage>
</organism>
<protein>
    <submittedName>
        <fullName evidence="1">Uncharacterized protein</fullName>
    </submittedName>
</protein>
<name>R9A8U6_WALI9</name>
<reference evidence="2" key="1">
    <citation type="journal article" date="2013" name="BMC Genomics">
        <title>Genome and transcriptome sequencing of the halophilic fungus Wallemia ichthyophaga: haloadaptations present and absent.</title>
        <authorList>
            <person name="Zajc J."/>
            <person name="Liu Y."/>
            <person name="Dai W."/>
            <person name="Yang Z."/>
            <person name="Hu J."/>
            <person name="Gostincar C."/>
            <person name="Gunde-Cimerman N."/>
        </authorList>
    </citation>
    <scope>NUCLEOTIDE SEQUENCE [LARGE SCALE GENOMIC DNA]</scope>
    <source>
        <strain evidence="2">EXF-994 / CBS 113033</strain>
    </source>
</reference>
<dbReference type="GeneID" id="20376767"/>
<gene>
    <name evidence="1" type="ORF">J056_003815</name>
</gene>
<dbReference type="AlphaFoldDB" id="R9A8U6"/>
<keyword evidence="2" id="KW-1185">Reference proteome</keyword>
<evidence type="ECO:0000313" key="2">
    <source>
        <dbReference type="Proteomes" id="UP000014064"/>
    </source>
</evidence>
<evidence type="ECO:0000313" key="1">
    <source>
        <dbReference type="EMBL" id="EOQ98643.1"/>
    </source>
</evidence>
<dbReference type="EMBL" id="KE007278">
    <property type="protein sequence ID" value="EOQ98643.1"/>
    <property type="molecule type" value="Genomic_DNA"/>
</dbReference>
<proteinExistence type="predicted"/>
<dbReference type="RefSeq" id="XP_009270516.1">
    <property type="nucleotide sequence ID" value="XM_009272241.1"/>
</dbReference>
<accession>R9A8U6</accession>
<sequence length="44" mass="5004">MAIPSPQPISPNSTHKDWLLLGEAEKPYSMDDNPLLFIMPELEH</sequence>
<dbReference type="KEGG" id="wic:J056_003815"/>
<dbReference type="HOGENOM" id="CLU_3224921_0_0_1"/>